<dbReference type="Proteomes" id="UP001057025">
    <property type="component" value="Chromosome"/>
</dbReference>
<protein>
    <submittedName>
        <fullName evidence="7">Amino acid ABC transporter substrate-binding protein</fullName>
    </submittedName>
</protein>
<dbReference type="CDD" id="cd00996">
    <property type="entry name" value="PBP2_AatB_like"/>
    <property type="match status" value="1"/>
</dbReference>
<feature type="domain" description="Solute-binding protein family 3/N-terminal" evidence="6">
    <location>
        <begin position="44"/>
        <end position="271"/>
    </location>
</feature>
<comment type="similarity">
    <text evidence="2 4">Belongs to the bacterial solute-binding protein 3 family.</text>
</comment>
<dbReference type="InterPro" id="IPR001638">
    <property type="entry name" value="Solute-binding_3/MltF_N"/>
</dbReference>
<evidence type="ECO:0000256" key="1">
    <source>
        <dbReference type="ARBA" id="ARBA00004196"/>
    </source>
</evidence>
<keyword evidence="8" id="KW-1185">Reference proteome</keyword>
<proteinExistence type="inferred from homology"/>
<dbReference type="PANTHER" id="PTHR35936:SF34">
    <property type="entry name" value="ABC TRANSPORTER EXTRACELLULAR-BINDING PROTEIN YCKB-RELATED"/>
    <property type="match status" value="1"/>
</dbReference>
<feature type="compositionally biased region" description="Low complexity" evidence="5">
    <location>
        <begin position="278"/>
        <end position="289"/>
    </location>
</feature>
<evidence type="ECO:0000313" key="8">
    <source>
        <dbReference type="Proteomes" id="UP001057025"/>
    </source>
</evidence>
<evidence type="ECO:0000256" key="5">
    <source>
        <dbReference type="SAM" id="MobiDB-lite"/>
    </source>
</evidence>
<evidence type="ECO:0000313" key="7">
    <source>
        <dbReference type="EMBL" id="USS88090.1"/>
    </source>
</evidence>
<evidence type="ECO:0000256" key="4">
    <source>
        <dbReference type="RuleBase" id="RU003744"/>
    </source>
</evidence>
<name>A0ABY5BSK5_9LACO</name>
<sequence length="289" mass="33082">MKRKQKLLIGNLVVLALLGLVLGTVYYRFNHRTDSWKSLQNEKTLKIGIDDTFVPMGFRDKNNHLVGYDVEMAKAACKKLGLKPDFQVIDWSMKETELNTHHIDAIWNGYTVTPERKQHVAFTNNYHRTGQVLLTRADSGVNQPQDMRGKQLGVQSGSSGFTLFQTNPKDLKQYLTSAPVQYDTFDKAINDVQVGRLGAVLIDEDYARYYLAHSHPKIPLKIVPTSFPPDEMAVGVRKEDKTLRHRLNWAIQELHRDGTEQRLAQKYFGTQQPPQQPQQPQSQPMQKKP</sequence>
<feature type="region of interest" description="Disordered" evidence="5">
    <location>
        <begin position="260"/>
        <end position="289"/>
    </location>
</feature>
<organism evidence="7 8">
    <name type="scientific">Fructilactobacillus hinvesii</name>
    <dbReference type="NCBI Taxonomy" id="2940300"/>
    <lineage>
        <taxon>Bacteria</taxon>
        <taxon>Bacillati</taxon>
        <taxon>Bacillota</taxon>
        <taxon>Bacilli</taxon>
        <taxon>Lactobacillales</taxon>
        <taxon>Lactobacillaceae</taxon>
        <taxon>Fructilactobacillus</taxon>
    </lineage>
</organism>
<dbReference type="SUPFAM" id="SSF53850">
    <property type="entry name" value="Periplasmic binding protein-like II"/>
    <property type="match status" value="1"/>
</dbReference>
<reference evidence="7" key="1">
    <citation type="submission" date="2022-05" db="EMBL/GenBank/DDBJ databases">
        <authorList>
            <person name="Oliphant S.A."/>
            <person name="Watson-Haigh N.S."/>
            <person name="Sumby K.M."/>
            <person name="Gardner J.M."/>
            <person name="Jiranek V."/>
        </authorList>
    </citation>
    <scope>NUCLEOTIDE SEQUENCE</scope>
    <source>
        <strain evidence="7">KI11_C11</strain>
    </source>
</reference>
<dbReference type="Pfam" id="PF00497">
    <property type="entry name" value="SBP_bac_3"/>
    <property type="match status" value="1"/>
</dbReference>
<evidence type="ECO:0000256" key="3">
    <source>
        <dbReference type="ARBA" id="ARBA00022729"/>
    </source>
</evidence>
<dbReference type="SMART" id="SM00062">
    <property type="entry name" value="PBPb"/>
    <property type="match status" value="1"/>
</dbReference>
<dbReference type="PANTHER" id="PTHR35936">
    <property type="entry name" value="MEMBRANE-BOUND LYTIC MUREIN TRANSGLYCOSYLASE F"/>
    <property type="match status" value="1"/>
</dbReference>
<dbReference type="InterPro" id="IPR018313">
    <property type="entry name" value="SBP_3_CS"/>
</dbReference>
<comment type="subcellular location">
    <subcellularLocation>
        <location evidence="1">Cell envelope</location>
    </subcellularLocation>
</comment>
<evidence type="ECO:0000259" key="6">
    <source>
        <dbReference type="SMART" id="SM00062"/>
    </source>
</evidence>
<dbReference type="Gene3D" id="3.40.190.10">
    <property type="entry name" value="Periplasmic binding protein-like II"/>
    <property type="match status" value="2"/>
</dbReference>
<accession>A0ABY5BSK5</accession>
<keyword evidence="3" id="KW-0732">Signal</keyword>
<evidence type="ECO:0000256" key="2">
    <source>
        <dbReference type="ARBA" id="ARBA00010333"/>
    </source>
</evidence>
<dbReference type="PROSITE" id="PS01039">
    <property type="entry name" value="SBP_BACTERIAL_3"/>
    <property type="match status" value="1"/>
</dbReference>
<dbReference type="EMBL" id="CP097118">
    <property type="protein sequence ID" value="USS88090.1"/>
    <property type="molecule type" value="Genomic_DNA"/>
</dbReference>
<dbReference type="RefSeq" id="WP_252797379.1">
    <property type="nucleotide sequence ID" value="NZ_CP097118.1"/>
</dbReference>
<gene>
    <name evidence="7" type="ORF">M3M39_00965</name>
</gene>